<keyword evidence="3" id="KW-1185">Reference proteome</keyword>
<dbReference type="Pfam" id="PF12697">
    <property type="entry name" value="Abhydrolase_6"/>
    <property type="match status" value="1"/>
</dbReference>
<dbReference type="Proteomes" id="UP001305928">
    <property type="component" value="Chromosome"/>
</dbReference>
<sequence>MLASTPIVLIHGLIGSLQLPDLSGLLAPHRVLAPDLLGYGAQRQRVAAELSLDAQVEYLRGTVEQHFGDEPVHLVGHSVGGVVAALFACRYGARVRSLVSVEGNFSLKDAFWSARVAAMTPAEVEALLAGYRRDPAGWLAGAGVVPTAETLRVAECWLAQQPASTVQAMAQVVVAETAPAAYRDRLRALFARLPVHLIAGEHSRAGWDVPAWAESAAASQTLIPGCGHLPMLERPAAFTQAVATALDGPRDSPH</sequence>
<organism evidence="2 3">
    <name type="scientific">Pseudomonas benzenivorans</name>
    <dbReference type="NCBI Taxonomy" id="556533"/>
    <lineage>
        <taxon>Bacteria</taxon>
        <taxon>Pseudomonadati</taxon>
        <taxon>Pseudomonadota</taxon>
        <taxon>Gammaproteobacteria</taxon>
        <taxon>Pseudomonadales</taxon>
        <taxon>Pseudomonadaceae</taxon>
        <taxon>Pseudomonas</taxon>
    </lineage>
</organism>
<dbReference type="GO" id="GO:0016787">
    <property type="term" value="F:hydrolase activity"/>
    <property type="evidence" value="ECO:0007669"/>
    <property type="project" value="UniProtKB-KW"/>
</dbReference>
<dbReference type="PRINTS" id="PR00111">
    <property type="entry name" value="ABHYDROLASE"/>
</dbReference>
<dbReference type="Gene3D" id="3.40.50.1820">
    <property type="entry name" value="alpha/beta hydrolase"/>
    <property type="match status" value="1"/>
</dbReference>
<feature type="domain" description="AB hydrolase-1" evidence="1">
    <location>
        <begin position="7"/>
        <end position="240"/>
    </location>
</feature>
<evidence type="ECO:0000259" key="1">
    <source>
        <dbReference type="Pfam" id="PF12697"/>
    </source>
</evidence>
<dbReference type="InterPro" id="IPR000073">
    <property type="entry name" value="AB_hydrolase_1"/>
</dbReference>
<dbReference type="RefSeq" id="WP_318646046.1">
    <property type="nucleotide sequence ID" value="NZ_CP137892.1"/>
</dbReference>
<evidence type="ECO:0000313" key="3">
    <source>
        <dbReference type="Proteomes" id="UP001305928"/>
    </source>
</evidence>
<dbReference type="InterPro" id="IPR029058">
    <property type="entry name" value="AB_hydrolase_fold"/>
</dbReference>
<dbReference type="PANTHER" id="PTHR43798">
    <property type="entry name" value="MONOACYLGLYCEROL LIPASE"/>
    <property type="match status" value="1"/>
</dbReference>
<evidence type="ECO:0000313" key="2">
    <source>
        <dbReference type="EMBL" id="WPC06869.1"/>
    </source>
</evidence>
<accession>A0ABZ0Q0B0</accession>
<dbReference type="InterPro" id="IPR050266">
    <property type="entry name" value="AB_hydrolase_sf"/>
</dbReference>
<keyword evidence="2" id="KW-0378">Hydrolase</keyword>
<dbReference type="PANTHER" id="PTHR43798:SF33">
    <property type="entry name" value="HYDROLASE, PUTATIVE (AFU_ORTHOLOGUE AFUA_2G14860)-RELATED"/>
    <property type="match status" value="1"/>
</dbReference>
<protein>
    <submittedName>
        <fullName evidence="2">Alpha/beta hydrolase</fullName>
    </submittedName>
</protein>
<dbReference type="SUPFAM" id="SSF53474">
    <property type="entry name" value="alpha/beta-Hydrolases"/>
    <property type="match status" value="1"/>
</dbReference>
<dbReference type="EMBL" id="CP137892">
    <property type="protein sequence ID" value="WPC06869.1"/>
    <property type="molecule type" value="Genomic_DNA"/>
</dbReference>
<gene>
    <name evidence="2" type="ORF">SBP02_09015</name>
</gene>
<name>A0ABZ0Q0B0_9PSED</name>
<proteinExistence type="predicted"/>
<reference evidence="2 3" key="1">
    <citation type="submission" date="2023-11" db="EMBL/GenBank/DDBJ databases">
        <title>Complete genome of Pseudomonas benzenivorans BA3361.</title>
        <authorList>
            <person name="Shin S.Y."/>
            <person name="Song J."/>
            <person name="Kang H."/>
        </authorList>
    </citation>
    <scope>NUCLEOTIDE SEQUENCE [LARGE SCALE GENOMIC DNA]</scope>
    <source>
        <strain evidence="2 3">HNIBRBA3361</strain>
    </source>
</reference>